<proteinExistence type="predicted"/>
<protein>
    <submittedName>
        <fullName evidence="2">Histidine phosphatase family protein</fullName>
        <ecNumber evidence="2">3.1.3.-</ecNumber>
    </submittedName>
</protein>
<dbReference type="Proteomes" id="UP001529491">
    <property type="component" value="Chromosome"/>
</dbReference>
<dbReference type="CDD" id="cd07040">
    <property type="entry name" value="HP"/>
    <property type="match status" value="1"/>
</dbReference>
<dbReference type="SUPFAM" id="SSF53254">
    <property type="entry name" value="Phosphoglycerate mutase-like"/>
    <property type="match status" value="1"/>
</dbReference>
<dbReference type="GO" id="GO:0016787">
    <property type="term" value="F:hydrolase activity"/>
    <property type="evidence" value="ECO:0007669"/>
    <property type="project" value="UniProtKB-KW"/>
</dbReference>
<reference evidence="2 3" key="1">
    <citation type="submission" date="2023-10" db="EMBL/GenBank/DDBJ databases">
        <title>Complete genome sequence of Shewanella sp. DAU334.</title>
        <authorList>
            <person name="Lee Y.-S."/>
            <person name="Jeong H.-R."/>
            <person name="Hwang E.-J."/>
            <person name="Choi Y.-L."/>
            <person name="Kim G.-D."/>
        </authorList>
    </citation>
    <scope>NUCLEOTIDE SEQUENCE [LARGE SCALE GENOMIC DNA]</scope>
    <source>
        <strain evidence="2 3">DAU334</strain>
    </source>
</reference>
<evidence type="ECO:0000256" key="1">
    <source>
        <dbReference type="SAM" id="SignalP"/>
    </source>
</evidence>
<evidence type="ECO:0000313" key="3">
    <source>
        <dbReference type="Proteomes" id="UP001529491"/>
    </source>
</evidence>
<keyword evidence="1" id="KW-0732">Signal</keyword>
<dbReference type="Gene3D" id="3.40.50.1240">
    <property type="entry name" value="Phosphoglycerate mutase-like"/>
    <property type="match status" value="1"/>
</dbReference>
<evidence type="ECO:0000313" key="2">
    <source>
        <dbReference type="EMBL" id="WOT05783.1"/>
    </source>
</evidence>
<keyword evidence="2" id="KW-0378">Hydrolase</keyword>
<keyword evidence="3" id="KW-1185">Reference proteome</keyword>
<dbReference type="InterPro" id="IPR013078">
    <property type="entry name" value="His_Pase_superF_clade-1"/>
</dbReference>
<organism evidence="2 3">
    <name type="scientific">Shewanella youngdeokensis</name>
    <dbReference type="NCBI Taxonomy" id="2999068"/>
    <lineage>
        <taxon>Bacteria</taxon>
        <taxon>Pseudomonadati</taxon>
        <taxon>Pseudomonadota</taxon>
        <taxon>Gammaproteobacteria</taxon>
        <taxon>Alteromonadales</taxon>
        <taxon>Shewanellaceae</taxon>
        <taxon>Shewanella</taxon>
    </lineage>
</organism>
<dbReference type="RefSeq" id="WP_310470045.1">
    <property type="nucleotide sequence ID" value="NZ_CP136522.1"/>
</dbReference>
<sequence length="185" mass="19803">MPIIFRTVVAFMLFALPLNHSALAQELAGFDNKLTAATNKTVIIVRHAEKLPDGTRDPLLSQAGHLRAQALATKLTALAVTQAIASNYQRTQLTLQPLAKRNNIAVSIVSTTEGIEQHITQIAALVNRHNGNSVIAGHSNTVPMIITALGGPEVAPIAETDFGDYYQLTIGNAGKVSFTKEHFGI</sequence>
<dbReference type="Pfam" id="PF00300">
    <property type="entry name" value="His_Phos_1"/>
    <property type="match status" value="1"/>
</dbReference>
<dbReference type="InterPro" id="IPR029033">
    <property type="entry name" value="His_PPase_superfam"/>
</dbReference>
<feature type="chain" id="PRO_5047274496" evidence="1">
    <location>
        <begin position="25"/>
        <end position="185"/>
    </location>
</feature>
<dbReference type="EC" id="3.1.3.-" evidence="2"/>
<dbReference type="EMBL" id="CP136522">
    <property type="protein sequence ID" value="WOT05783.1"/>
    <property type="molecule type" value="Genomic_DNA"/>
</dbReference>
<gene>
    <name evidence="2" type="ORF">RGE70_02845</name>
</gene>
<accession>A0ABZ0JZQ1</accession>
<feature type="signal peptide" evidence="1">
    <location>
        <begin position="1"/>
        <end position="24"/>
    </location>
</feature>
<name>A0ABZ0JZQ1_9GAMM</name>